<dbReference type="Proteomes" id="UP001558652">
    <property type="component" value="Unassembled WGS sequence"/>
</dbReference>
<keyword evidence="1" id="KW-1133">Transmembrane helix</keyword>
<gene>
    <name evidence="2" type="ORF">AAG570_000333</name>
</gene>
<name>A0ABD0YWR8_9HEMI</name>
<keyword evidence="1" id="KW-0472">Membrane</keyword>
<dbReference type="AlphaFoldDB" id="A0ABD0YWR8"/>
<evidence type="ECO:0000256" key="1">
    <source>
        <dbReference type="SAM" id="Phobius"/>
    </source>
</evidence>
<evidence type="ECO:0000313" key="2">
    <source>
        <dbReference type="EMBL" id="KAL1140401.1"/>
    </source>
</evidence>
<comment type="caution">
    <text evidence="2">The sequence shown here is derived from an EMBL/GenBank/DDBJ whole genome shotgun (WGS) entry which is preliminary data.</text>
</comment>
<reference evidence="2 3" key="1">
    <citation type="submission" date="2024-07" db="EMBL/GenBank/DDBJ databases">
        <title>Chromosome-level genome assembly of the water stick insect Ranatra chinensis (Heteroptera: Nepidae).</title>
        <authorList>
            <person name="Liu X."/>
        </authorList>
    </citation>
    <scope>NUCLEOTIDE SEQUENCE [LARGE SCALE GENOMIC DNA]</scope>
    <source>
        <strain evidence="2">Cailab_2021Rc</strain>
        <tissue evidence="2">Muscle</tissue>
    </source>
</reference>
<keyword evidence="1" id="KW-0812">Transmembrane</keyword>
<keyword evidence="3" id="KW-1185">Reference proteome</keyword>
<accession>A0ABD0YWR8</accession>
<protein>
    <submittedName>
        <fullName evidence="2">Uncharacterized protein</fullName>
    </submittedName>
</protein>
<organism evidence="2 3">
    <name type="scientific">Ranatra chinensis</name>
    <dbReference type="NCBI Taxonomy" id="642074"/>
    <lineage>
        <taxon>Eukaryota</taxon>
        <taxon>Metazoa</taxon>
        <taxon>Ecdysozoa</taxon>
        <taxon>Arthropoda</taxon>
        <taxon>Hexapoda</taxon>
        <taxon>Insecta</taxon>
        <taxon>Pterygota</taxon>
        <taxon>Neoptera</taxon>
        <taxon>Paraneoptera</taxon>
        <taxon>Hemiptera</taxon>
        <taxon>Heteroptera</taxon>
        <taxon>Panheteroptera</taxon>
        <taxon>Nepomorpha</taxon>
        <taxon>Nepidae</taxon>
        <taxon>Ranatrinae</taxon>
        <taxon>Ranatra</taxon>
    </lineage>
</organism>
<feature type="transmembrane region" description="Helical" evidence="1">
    <location>
        <begin position="80"/>
        <end position="100"/>
    </location>
</feature>
<sequence length="122" mass="14413">MESLLHPQPEELDMGVNLGQDIDFEELIEEAHDLPTERIERILAGEESIGLFDKEDLLETLLRRKMAEQETEYSGINPNLLTTSAIFIFLLFVFFGWTLYKSLRDREKKREEKKKLKQKKKK</sequence>
<proteinExistence type="predicted"/>
<evidence type="ECO:0000313" key="3">
    <source>
        <dbReference type="Proteomes" id="UP001558652"/>
    </source>
</evidence>
<dbReference type="EMBL" id="JBFDAA010000001">
    <property type="protein sequence ID" value="KAL1140401.1"/>
    <property type="molecule type" value="Genomic_DNA"/>
</dbReference>